<evidence type="ECO:0000313" key="12">
    <source>
        <dbReference type="EMBL" id="SEE92480.1"/>
    </source>
</evidence>
<dbReference type="Proteomes" id="UP000199220">
    <property type="component" value="Unassembled WGS sequence"/>
</dbReference>
<dbReference type="Pfam" id="PF01035">
    <property type="entry name" value="DNA_binding_1"/>
    <property type="match status" value="1"/>
</dbReference>
<keyword evidence="7 9" id="KW-0234">DNA repair</keyword>
<dbReference type="InterPro" id="IPR036631">
    <property type="entry name" value="MGMT_N_sf"/>
</dbReference>
<dbReference type="InterPro" id="IPR036388">
    <property type="entry name" value="WH-like_DNA-bd_sf"/>
</dbReference>
<evidence type="ECO:0000256" key="3">
    <source>
        <dbReference type="ARBA" id="ARBA00022490"/>
    </source>
</evidence>
<proteinExistence type="inferred from homology"/>
<dbReference type="PANTHER" id="PTHR10815">
    <property type="entry name" value="METHYLATED-DNA--PROTEIN-CYSTEINE METHYLTRANSFERASE"/>
    <property type="match status" value="1"/>
</dbReference>
<feature type="active site" description="Nucleophile; methyl group acceptor" evidence="9">
    <location>
        <position position="126"/>
    </location>
</feature>
<organism evidence="12 13">
    <name type="scientific">Ruania alba</name>
    <dbReference type="NCBI Taxonomy" id="648782"/>
    <lineage>
        <taxon>Bacteria</taxon>
        <taxon>Bacillati</taxon>
        <taxon>Actinomycetota</taxon>
        <taxon>Actinomycetes</taxon>
        <taxon>Micrococcales</taxon>
        <taxon>Ruaniaceae</taxon>
        <taxon>Ruania</taxon>
    </lineage>
</organism>
<dbReference type="FunFam" id="1.10.10.10:FF:000214">
    <property type="entry name" value="Methylated-DNA--protein-cysteine methyltransferase"/>
    <property type="match status" value="1"/>
</dbReference>
<dbReference type="AlphaFoldDB" id="A0A1H5MTJ3"/>
<dbReference type="InterPro" id="IPR036217">
    <property type="entry name" value="MethylDNA_cys_MeTrfase_DNAb"/>
</dbReference>
<dbReference type="SUPFAM" id="SSF53155">
    <property type="entry name" value="Methylated DNA-protein cysteine methyltransferase domain"/>
    <property type="match status" value="1"/>
</dbReference>
<keyword evidence="3 9" id="KW-0963">Cytoplasm</keyword>
<feature type="domain" description="Methylated-DNA-[protein]-cysteine S-methyltransferase DNA binding" evidence="10">
    <location>
        <begin position="75"/>
        <end position="154"/>
    </location>
</feature>
<comment type="catalytic activity">
    <reaction evidence="1 9">
        <text>a 4-O-methyl-thymidine in DNA + L-cysteinyl-[protein] = a thymidine in DNA + S-methyl-L-cysteinyl-[protein]</text>
        <dbReference type="Rhea" id="RHEA:53428"/>
        <dbReference type="Rhea" id="RHEA-COMP:10131"/>
        <dbReference type="Rhea" id="RHEA-COMP:10132"/>
        <dbReference type="Rhea" id="RHEA-COMP:13555"/>
        <dbReference type="Rhea" id="RHEA-COMP:13556"/>
        <dbReference type="ChEBI" id="CHEBI:29950"/>
        <dbReference type="ChEBI" id="CHEBI:82612"/>
        <dbReference type="ChEBI" id="CHEBI:137386"/>
        <dbReference type="ChEBI" id="CHEBI:137387"/>
        <dbReference type="EC" id="2.1.1.63"/>
    </reaction>
</comment>
<feature type="domain" description="Methylguanine DNA methyltransferase ribonuclease-like" evidence="11">
    <location>
        <begin position="7"/>
        <end position="70"/>
    </location>
</feature>
<name>A0A1H5MTJ3_9MICO</name>
<dbReference type="PANTHER" id="PTHR10815:SF5">
    <property type="entry name" value="METHYLATED-DNA--PROTEIN-CYSTEINE METHYLTRANSFERASE"/>
    <property type="match status" value="1"/>
</dbReference>
<evidence type="ECO:0000259" key="10">
    <source>
        <dbReference type="Pfam" id="PF01035"/>
    </source>
</evidence>
<evidence type="ECO:0000259" key="11">
    <source>
        <dbReference type="Pfam" id="PF02870"/>
    </source>
</evidence>
<protein>
    <recommendedName>
        <fullName evidence="9">Methylated-DNA--protein-cysteine methyltransferase</fullName>
        <ecNumber evidence="9">2.1.1.63</ecNumber>
    </recommendedName>
    <alternativeName>
        <fullName evidence="9">6-O-methylguanine-DNA methyltransferase</fullName>
        <shortName evidence="9">MGMT</shortName>
    </alternativeName>
    <alternativeName>
        <fullName evidence="9">O-6-methylguanine-DNA-alkyltransferase</fullName>
    </alternativeName>
</protein>
<keyword evidence="13" id="KW-1185">Reference proteome</keyword>
<dbReference type="InterPro" id="IPR023546">
    <property type="entry name" value="MGMT"/>
</dbReference>
<comment type="similarity">
    <text evidence="2 9">Belongs to the MGMT family.</text>
</comment>
<sequence>MNYRHDLPSPIGTLVLLSDGAALTGLLYPGHTTVALAEGATSDPGPFQDAVRQLEEYFAGERAEFDTPIAPHGTAFQRTCWEALQAIPYGETRSYGEIATAVGEPGAARAVGLANNRNPISIIVPCHRVIGADGSLTGYGGGMAAKRYLLDLESRGSTLF</sequence>
<comment type="subcellular location">
    <subcellularLocation>
        <location evidence="9">Cytoplasm</location>
    </subcellularLocation>
</comment>
<dbReference type="InterPro" id="IPR014048">
    <property type="entry name" value="MethylDNA_cys_MeTrfase_DNA-bd"/>
</dbReference>
<dbReference type="GO" id="GO:0006307">
    <property type="term" value="P:DNA alkylation repair"/>
    <property type="evidence" value="ECO:0007669"/>
    <property type="project" value="UniProtKB-UniRule"/>
</dbReference>
<dbReference type="Pfam" id="PF02870">
    <property type="entry name" value="Methyltransf_1N"/>
    <property type="match status" value="1"/>
</dbReference>
<dbReference type="SUPFAM" id="SSF46767">
    <property type="entry name" value="Methylated DNA-protein cysteine methyltransferase, C-terminal domain"/>
    <property type="match status" value="1"/>
</dbReference>
<evidence type="ECO:0000256" key="9">
    <source>
        <dbReference type="HAMAP-Rule" id="MF_00772"/>
    </source>
</evidence>
<dbReference type="STRING" id="648782.SAMN04488554_3621"/>
<comment type="miscellaneous">
    <text evidence="9">This enzyme catalyzes only one turnover and therefore is not strictly catalytic. According to one definition, an enzyme is a biocatalyst that acts repeatedly and over many reaction cycles.</text>
</comment>
<keyword evidence="6 9" id="KW-0227">DNA damage</keyword>
<evidence type="ECO:0000256" key="5">
    <source>
        <dbReference type="ARBA" id="ARBA00022679"/>
    </source>
</evidence>
<accession>A0A1H5MTJ3</accession>
<gene>
    <name evidence="12" type="ORF">SAMN04488554_3621</name>
</gene>
<evidence type="ECO:0000256" key="6">
    <source>
        <dbReference type="ARBA" id="ARBA00022763"/>
    </source>
</evidence>
<keyword evidence="5 9" id="KW-0808">Transferase</keyword>
<comment type="catalytic activity">
    <reaction evidence="8 9">
        <text>a 6-O-methyl-2'-deoxyguanosine in DNA + L-cysteinyl-[protein] = S-methyl-L-cysteinyl-[protein] + a 2'-deoxyguanosine in DNA</text>
        <dbReference type="Rhea" id="RHEA:24000"/>
        <dbReference type="Rhea" id="RHEA-COMP:10131"/>
        <dbReference type="Rhea" id="RHEA-COMP:10132"/>
        <dbReference type="Rhea" id="RHEA-COMP:11367"/>
        <dbReference type="Rhea" id="RHEA-COMP:11368"/>
        <dbReference type="ChEBI" id="CHEBI:29950"/>
        <dbReference type="ChEBI" id="CHEBI:82612"/>
        <dbReference type="ChEBI" id="CHEBI:85445"/>
        <dbReference type="ChEBI" id="CHEBI:85448"/>
        <dbReference type="EC" id="2.1.1.63"/>
    </reaction>
</comment>
<dbReference type="RefSeq" id="WP_089774383.1">
    <property type="nucleotide sequence ID" value="NZ_FNTX01000002.1"/>
</dbReference>
<reference evidence="13" key="1">
    <citation type="submission" date="2016-10" db="EMBL/GenBank/DDBJ databases">
        <authorList>
            <person name="Varghese N."/>
            <person name="Submissions S."/>
        </authorList>
    </citation>
    <scope>NUCLEOTIDE SEQUENCE [LARGE SCALE GENOMIC DNA]</scope>
    <source>
        <strain evidence="13">DSM 21368</strain>
    </source>
</reference>
<dbReference type="InterPro" id="IPR001497">
    <property type="entry name" value="MethylDNA_cys_MeTrfase_AS"/>
</dbReference>
<dbReference type="CDD" id="cd06445">
    <property type="entry name" value="ATase"/>
    <property type="match status" value="1"/>
</dbReference>
<keyword evidence="4 9" id="KW-0489">Methyltransferase</keyword>
<dbReference type="PROSITE" id="PS00374">
    <property type="entry name" value="MGMT"/>
    <property type="match status" value="1"/>
</dbReference>
<evidence type="ECO:0000256" key="8">
    <source>
        <dbReference type="ARBA" id="ARBA00049348"/>
    </source>
</evidence>
<evidence type="ECO:0000256" key="7">
    <source>
        <dbReference type="ARBA" id="ARBA00023204"/>
    </source>
</evidence>
<dbReference type="HAMAP" id="MF_00772">
    <property type="entry name" value="OGT"/>
    <property type="match status" value="1"/>
</dbReference>
<evidence type="ECO:0000313" key="13">
    <source>
        <dbReference type="Proteomes" id="UP000199220"/>
    </source>
</evidence>
<dbReference type="GO" id="GO:0005737">
    <property type="term" value="C:cytoplasm"/>
    <property type="evidence" value="ECO:0007669"/>
    <property type="project" value="UniProtKB-SubCell"/>
</dbReference>
<evidence type="ECO:0000256" key="4">
    <source>
        <dbReference type="ARBA" id="ARBA00022603"/>
    </source>
</evidence>
<dbReference type="EMBL" id="FNTX01000002">
    <property type="protein sequence ID" value="SEE92480.1"/>
    <property type="molecule type" value="Genomic_DNA"/>
</dbReference>
<comment type="function">
    <text evidence="9">Involved in the cellular defense against the biological effects of O6-methylguanine (O6-MeG) and O4-methylthymine (O4-MeT) in DNA. Repairs the methylated nucleobase in DNA by stoichiometrically transferring the methyl group to a cysteine residue in the enzyme. This is a suicide reaction: the enzyme is irreversibly inactivated.</text>
</comment>
<dbReference type="Gene3D" id="3.30.160.70">
    <property type="entry name" value="Methylated DNA-protein cysteine methyltransferase domain"/>
    <property type="match status" value="1"/>
</dbReference>
<evidence type="ECO:0000256" key="1">
    <source>
        <dbReference type="ARBA" id="ARBA00001286"/>
    </source>
</evidence>
<dbReference type="InterPro" id="IPR008332">
    <property type="entry name" value="MethylG_MeTrfase_N"/>
</dbReference>
<dbReference type="NCBIfam" id="TIGR00589">
    <property type="entry name" value="ogt"/>
    <property type="match status" value="1"/>
</dbReference>
<dbReference type="GO" id="GO:0032259">
    <property type="term" value="P:methylation"/>
    <property type="evidence" value="ECO:0007669"/>
    <property type="project" value="UniProtKB-KW"/>
</dbReference>
<evidence type="ECO:0000256" key="2">
    <source>
        <dbReference type="ARBA" id="ARBA00008711"/>
    </source>
</evidence>
<dbReference type="OrthoDB" id="9802228at2"/>
<dbReference type="GO" id="GO:0003908">
    <property type="term" value="F:methylated-DNA-[protein]-cysteine S-methyltransferase activity"/>
    <property type="evidence" value="ECO:0007669"/>
    <property type="project" value="UniProtKB-UniRule"/>
</dbReference>
<dbReference type="Gene3D" id="1.10.10.10">
    <property type="entry name" value="Winged helix-like DNA-binding domain superfamily/Winged helix DNA-binding domain"/>
    <property type="match status" value="1"/>
</dbReference>
<dbReference type="EC" id="2.1.1.63" evidence="9"/>